<reference evidence="6 7" key="3">
    <citation type="journal article" date="2012" name="Int. J. Syst. Evol. Microbiol.">
        <title>Vibrio caribbeanicus sp. nov., isolated from the marine sponge Scleritoderma cyanea.</title>
        <authorList>
            <person name="Hoffmann M."/>
            <person name="Monday S.R."/>
            <person name="Allard M.W."/>
            <person name="Strain E.A."/>
            <person name="Whittaker P."/>
            <person name="Naum M."/>
            <person name="McCarthy P.J."/>
            <person name="Lopez J.V."/>
            <person name="Fischer M."/>
            <person name="Brown E.W."/>
        </authorList>
    </citation>
    <scope>NUCLEOTIDE SEQUENCE [LARGE SCALE GENOMIC DNA]</scope>
    <source>
        <strain evidence="6">CIP 102891</strain>
        <strain evidence="7">CIP 102891 / ATCC 33934</strain>
    </source>
</reference>
<comment type="catalytic activity">
    <reaction evidence="3">
        <text>2 GTP = 3',3'-c-di-GMP + 2 diphosphate</text>
        <dbReference type="Rhea" id="RHEA:24898"/>
        <dbReference type="ChEBI" id="CHEBI:33019"/>
        <dbReference type="ChEBI" id="CHEBI:37565"/>
        <dbReference type="ChEBI" id="CHEBI:58805"/>
        <dbReference type="EC" id="2.7.7.65"/>
    </reaction>
</comment>
<dbReference type="Proteomes" id="UP000002817">
    <property type="component" value="Unassembled WGS sequence"/>
</dbReference>
<dbReference type="GO" id="GO:1902201">
    <property type="term" value="P:negative regulation of bacterial-type flagellum-dependent cell motility"/>
    <property type="evidence" value="ECO:0007669"/>
    <property type="project" value="TreeGrafter"/>
</dbReference>
<protein>
    <recommendedName>
        <fullName evidence="2">diguanylate cyclase</fullName>
        <ecNumber evidence="2">2.7.7.65</ecNumber>
    </recommendedName>
</protein>
<dbReference type="OrthoDB" id="9812260at2"/>
<dbReference type="NCBIfam" id="TIGR00254">
    <property type="entry name" value="GGDEF"/>
    <property type="match status" value="1"/>
</dbReference>
<dbReference type="InterPro" id="IPR029787">
    <property type="entry name" value="Nucleotide_cyclase"/>
</dbReference>
<dbReference type="PANTHER" id="PTHR45138:SF9">
    <property type="entry name" value="DIGUANYLATE CYCLASE DGCM-RELATED"/>
    <property type="match status" value="1"/>
</dbReference>
<dbReference type="InterPro" id="IPR000160">
    <property type="entry name" value="GGDEF_dom"/>
</dbReference>
<name>C9QM32_VIBOR</name>
<reference evidence="6" key="2">
    <citation type="submission" date="2011-08" db="EMBL/GenBank/DDBJ databases">
        <authorList>
            <person name="Hoffman M."/>
            <person name="Strain E.A."/>
            <person name="Brown E."/>
            <person name="Allard M.W."/>
        </authorList>
    </citation>
    <scope>NUCLEOTIDE SEQUENCE</scope>
    <source>
        <strain evidence="6">CIP 102891</strain>
    </source>
</reference>
<dbReference type="InterPro" id="IPR050469">
    <property type="entry name" value="Diguanylate_Cyclase"/>
</dbReference>
<comment type="caution">
    <text evidence="6">The sequence shown here is derived from an EMBL/GenBank/DDBJ whole genome shotgun (WGS) entry which is preliminary data.</text>
</comment>
<dbReference type="CDD" id="cd01949">
    <property type="entry name" value="GGDEF"/>
    <property type="match status" value="1"/>
</dbReference>
<dbReference type="PATRIC" id="fig|675816.5.peg.3690"/>
<dbReference type="FunFam" id="3.30.70.270:FF:000001">
    <property type="entry name" value="Diguanylate cyclase domain protein"/>
    <property type="match status" value="1"/>
</dbReference>
<evidence type="ECO:0000256" key="1">
    <source>
        <dbReference type="ARBA" id="ARBA00001946"/>
    </source>
</evidence>
<accession>C9QM32</accession>
<evidence type="ECO:0000313" key="7">
    <source>
        <dbReference type="Proteomes" id="UP000002817"/>
    </source>
</evidence>
<dbReference type="AlphaFoldDB" id="C9QM32"/>
<dbReference type="STRING" id="675816.VIA_003565"/>
<dbReference type="PANTHER" id="PTHR45138">
    <property type="entry name" value="REGULATORY COMPONENTS OF SENSORY TRANSDUCTION SYSTEM"/>
    <property type="match status" value="1"/>
</dbReference>
<reference evidence="5 8" key="1">
    <citation type="submission" date="2009-10" db="EMBL/GenBank/DDBJ databases">
        <authorList>
            <consortium name="Los Alamos National Laboratory (LANL)"/>
            <consortium name="National Microbial Pathogen Data Resource (NMPDR)"/>
            <person name="Munk A.C."/>
            <person name="Chertkov O."/>
            <person name="Tapia R."/>
            <person name="Green L."/>
            <person name="Rogers Y."/>
            <person name="Detter J.C."/>
            <person name="Bruce D."/>
            <person name="Brettin T.S."/>
            <person name="Colwell R.R."/>
            <person name="Huq A."/>
            <person name="Grim C.J."/>
            <person name="Hasan N.A."/>
            <person name="Bartels D."/>
            <person name="Vonstein V."/>
        </authorList>
    </citation>
    <scope>NUCLEOTIDE SEQUENCE [LARGE SCALE GENOMIC DNA]</scope>
    <source>
        <strain evidence="5 8">CIP 102891</strain>
    </source>
</reference>
<dbReference type="eggNOG" id="COG2199">
    <property type="taxonomic scope" value="Bacteria"/>
</dbReference>
<evidence type="ECO:0000256" key="3">
    <source>
        <dbReference type="ARBA" id="ARBA00034247"/>
    </source>
</evidence>
<dbReference type="PROSITE" id="PS50887">
    <property type="entry name" value="GGDEF"/>
    <property type="match status" value="1"/>
</dbReference>
<comment type="cofactor">
    <cofactor evidence="1">
        <name>Mg(2+)</name>
        <dbReference type="ChEBI" id="CHEBI:18420"/>
    </cofactor>
</comment>
<dbReference type="SMART" id="SM00267">
    <property type="entry name" value="GGDEF"/>
    <property type="match status" value="1"/>
</dbReference>
<evidence type="ECO:0000256" key="2">
    <source>
        <dbReference type="ARBA" id="ARBA00012528"/>
    </source>
</evidence>
<dbReference type="GO" id="GO:0043709">
    <property type="term" value="P:cell adhesion involved in single-species biofilm formation"/>
    <property type="evidence" value="ECO:0007669"/>
    <property type="project" value="TreeGrafter"/>
</dbReference>
<dbReference type="Pfam" id="PF00990">
    <property type="entry name" value="GGDEF"/>
    <property type="match status" value="1"/>
</dbReference>
<dbReference type="InterPro" id="IPR043128">
    <property type="entry name" value="Rev_trsase/Diguanyl_cyclase"/>
</dbReference>
<evidence type="ECO:0000313" key="5">
    <source>
        <dbReference type="EMBL" id="EEX92920.1"/>
    </source>
</evidence>
<gene>
    <name evidence="5" type="ORF">VIA_003565</name>
    <name evidence="6" type="ORF">VIOR3934_07613</name>
</gene>
<dbReference type="EMBL" id="AFWH01000062">
    <property type="protein sequence ID" value="EGU46603.1"/>
    <property type="molecule type" value="Genomic_DNA"/>
</dbReference>
<proteinExistence type="predicted"/>
<dbReference type="EC" id="2.7.7.65" evidence="2"/>
<dbReference type="Gene3D" id="3.30.70.270">
    <property type="match status" value="1"/>
</dbReference>
<evidence type="ECO:0000313" key="8">
    <source>
        <dbReference type="Proteomes" id="UP000003515"/>
    </source>
</evidence>
<sequence length="332" mass="37376">MVKSIFSAEVTNNPDLMHVVFEAMPEPTFLIDKSGTYVEAWGGRDTKRHHNPSALIGLNQYQVLPADKAIWFSQVIVDVIDSQTATEIEYNLDPKDLPCFEGIEGPTDTQHFSALVIPLPNTSLVLWTVRNITEYKKTLDKLAQHQLELEKLTYIDHLTQVYNRYALDSLLPEAIELTKLKLSGAAILMIDIDCFKQYNDSYGHIKGDQVLAALGQTIRTWAKSNDLCFRYGGDEFLVFVPNMNEEEILSRAQQLQADVKALAIPHKSSTVGNIFSVTIGIQQYRLMPETMKAEDFISIADKALFFAKSQQRGSIHQLTENEKSSLSLGSFK</sequence>
<dbReference type="Proteomes" id="UP000003515">
    <property type="component" value="Unassembled WGS sequence"/>
</dbReference>
<dbReference type="EMBL" id="ACZV01000005">
    <property type="protein sequence ID" value="EEX92920.1"/>
    <property type="molecule type" value="Genomic_DNA"/>
</dbReference>
<keyword evidence="8" id="KW-1185">Reference proteome</keyword>
<dbReference type="SUPFAM" id="SSF55073">
    <property type="entry name" value="Nucleotide cyclase"/>
    <property type="match status" value="1"/>
</dbReference>
<dbReference type="GO" id="GO:0005886">
    <property type="term" value="C:plasma membrane"/>
    <property type="evidence" value="ECO:0007669"/>
    <property type="project" value="TreeGrafter"/>
</dbReference>
<dbReference type="GO" id="GO:0052621">
    <property type="term" value="F:diguanylate cyclase activity"/>
    <property type="evidence" value="ECO:0007669"/>
    <property type="project" value="UniProtKB-EC"/>
</dbReference>
<organism evidence="6 7">
    <name type="scientific">Vibrio orientalis CIP 102891 = ATCC 33934</name>
    <dbReference type="NCBI Taxonomy" id="675816"/>
    <lineage>
        <taxon>Bacteria</taxon>
        <taxon>Pseudomonadati</taxon>
        <taxon>Pseudomonadota</taxon>
        <taxon>Gammaproteobacteria</taxon>
        <taxon>Vibrionales</taxon>
        <taxon>Vibrionaceae</taxon>
        <taxon>Vibrio</taxon>
        <taxon>Vibrio oreintalis group</taxon>
    </lineage>
</organism>
<evidence type="ECO:0000313" key="6">
    <source>
        <dbReference type="EMBL" id="EGU46603.1"/>
    </source>
</evidence>
<feature type="domain" description="GGDEF" evidence="4">
    <location>
        <begin position="183"/>
        <end position="320"/>
    </location>
</feature>
<evidence type="ECO:0000259" key="4">
    <source>
        <dbReference type="PROSITE" id="PS50887"/>
    </source>
</evidence>